<feature type="domain" description="Peptidase S1" evidence="11">
    <location>
        <begin position="1009"/>
        <end position="1461"/>
    </location>
</feature>
<dbReference type="PROSITE" id="PS50038">
    <property type="entry name" value="FZ"/>
    <property type="match status" value="1"/>
</dbReference>
<evidence type="ECO:0000256" key="1">
    <source>
        <dbReference type="ARBA" id="ARBA00004162"/>
    </source>
</evidence>
<keyword evidence="4" id="KW-0342">GTP-binding</keyword>
<dbReference type="Gene3D" id="2.40.10.10">
    <property type="entry name" value="Trypsin-like serine proteases"/>
    <property type="match status" value="2"/>
</dbReference>
<dbReference type="FunFam" id="2.40.10.10:FF:000068">
    <property type="entry name" value="transmembrane protease serine 2"/>
    <property type="match status" value="1"/>
</dbReference>
<sequence>MSDLTLRSNSISASIARVALVFQIISKYEINEILKAGLEVLRLPPYNCQYGVWCTKQKWQNCIKHSEQQEVKNDWDKEEFSVYDSDGDKEGAPSTPDPSNEVCKHVVWRNYSGLLHIISRLFIKAISIVKLGAAGAGGAVGTGRLRIRCSRRPRGVERCIERSLGRAAAFGRAAAQVRRATSLDTFAYTCRDAAVTHTTRYFTRASLQVSVRDVCSRDAMVDRHHRHSVNQIEEPRPRPRWGSLANERTLLDLLDGDQQNLQPTSLKLAPINNSNIYARRHSAHTCPITEERHASAGQFCQNFQLIVTPPCTDSKTETSSAKEIAMLLLSNPELDENQNRTDVRLVFYFQIPPPVPLRPPAVPKRTHVPPSVNTTETAKMNVRSQAQPPPPIIPPLPKSRALPPIPTVDNKPRPPIRHQISSDSSNLNVLSRTYDLNRNASPKQPAKLPCTFEFNSVTQDFTKIPPAPVGPPPPAPKTCHKPNISPASKVGGNQQCNGGRVSVRQDSGISSDSFSQTSSPSYTTKTMETPLLPPKTPVRQQNGILTKAQNVEDDTNGNTTITKSASTPASLQTIVRFHNGSNMSLHHRVTSLAPSIPPSHHRIYFQIIRDMRRPSSHYARRLKLRFRFAQVIINAIALFAIGAGMAAYFKAYPSSVQIVNTTLNATIAPVIGKISTNPAPGICLPVIVNFCQQHKVPYNFTVFPNYMGQFGQRDAQQELELYDAVVDVRCYELSALFLCSLFVPKCGPHGEVVRPCRNLCHETKRRCGFFLDVFGLTLPEYLDCDLFPKKPERGQCIGYQEVKQAELRAQRPVCPNGFQCDVRRCIPKDWQCDGHMDCKDKSDELNCKKCGPGLIHCGGDKCITQEHMCDGKVDCPWGQDERNCLRLSERNGDEGKGQLEVYRPDQEEWVPACVAHWDQKTSPKSICSLLGYSSSNGSRLLRGTDINISPPIQETTAIWRMNQNKRPKNMIREFGSCNGTSYPTVALNCTNYMCGKARKSYAERLTLRIVGGVRSKPGDWPFLAALLGGPEEIFYCAGVLIADQWVLTASHCVGNHSDVSGWTIQLGITRRHAHAFYGQKMKVKNVVPHPLYNLGVAHDNDVALFQLSSRVDFHEHLLPVCLPPANKQLHPGTICTVIGWGKKEDTGRISTGPAGTLVGLRQAWRSADEACGKIGSFDPRIWPVKNSVRVWLANGKAARRSQRPQRSPSFVVVNEILTRLGNFYTFNVEKMKVMRRGSGALSPATHAHSTSHSQTYTTTFIHPWAPFLDGTRTRADLAVVAERVLIFLPPPYRQPRGDIHTHPWPGGATAELGTKQVGKFVSPERSGNLSGKGTVSEYEPEVNEVEVPVLNRDLCNAWLENRELNVTDGMICAGYKEGGKDACQIDLDCTYQVEERGLDREGLTVDDLREIPVVLCCVATAAIQTDGLGITNKSWLRLGLQCEPRETPTEAEKLQRRKADWSYVTSLFGYAARISGEVLQVFLRSKKKIEVKMFFSGEEPRAKKCSVSAIHNSWRVSNMVNKKVVVVGDGVCGKTSLSVVFSTNEFPETHVPTIYDTYTKTVAVDEHSVQLTICDTAGEEDYDRLRPLSYANTSVIIVCFAIDNPISLENVTAKWAPEVKYYRRKVPIILVGNKVDLRNNNEVVETLLKDDLHPVRFEEGKKVAKQINARDYIECSAKHMMGVQDVFVKAAQIALENNKNNYLCCIPKC</sequence>
<dbReference type="InterPro" id="IPR027417">
    <property type="entry name" value="P-loop_NTPase"/>
</dbReference>
<dbReference type="SUPFAM" id="SSF50494">
    <property type="entry name" value="Trypsin-like serine proteases"/>
    <property type="match status" value="1"/>
</dbReference>
<dbReference type="GO" id="GO:0005886">
    <property type="term" value="C:plasma membrane"/>
    <property type="evidence" value="ECO:0007669"/>
    <property type="project" value="UniProtKB-SubCell"/>
</dbReference>
<name>A0A8J6HJH9_TENMO</name>
<dbReference type="PROSITE" id="PS51420">
    <property type="entry name" value="RHO"/>
    <property type="match status" value="1"/>
</dbReference>
<dbReference type="GO" id="GO:0005525">
    <property type="term" value="F:GTP binding"/>
    <property type="evidence" value="ECO:0007669"/>
    <property type="project" value="UniProtKB-KW"/>
</dbReference>
<evidence type="ECO:0000256" key="5">
    <source>
        <dbReference type="ARBA" id="ARBA00023157"/>
    </source>
</evidence>
<feature type="region of interest" description="Disordered" evidence="9">
    <location>
        <begin position="381"/>
        <end position="424"/>
    </location>
</feature>
<evidence type="ECO:0000259" key="11">
    <source>
        <dbReference type="PROSITE" id="PS50240"/>
    </source>
</evidence>
<feature type="domain" description="FZ" evidence="10">
    <location>
        <begin position="678"/>
        <end position="799"/>
    </location>
</feature>
<dbReference type="SMART" id="SM00174">
    <property type="entry name" value="RHO"/>
    <property type="match status" value="1"/>
</dbReference>
<dbReference type="InterPro" id="IPR001806">
    <property type="entry name" value="Small_GTPase"/>
</dbReference>
<reference evidence="13" key="1">
    <citation type="journal article" date="2020" name="J Insects Food Feed">
        <title>The yellow mealworm (Tenebrio molitor) genome: a resource for the emerging insects as food and feed industry.</title>
        <authorList>
            <person name="Eriksson T."/>
            <person name="Andere A."/>
            <person name="Kelstrup H."/>
            <person name="Emery V."/>
            <person name="Picard C."/>
        </authorList>
    </citation>
    <scope>NUCLEOTIDE SEQUENCE</scope>
    <source>
        <strain evidence="13">Stoneville</strain>
        <tissue evidence="13">Whole head</tissue>
    </source>
</reference>
<dbReference type="SMART" id="SM00063">
    <property type="entry name" value="FRI"/>
    <property type="match status" value="1"/>
</dbReference>
<dbReference type="CDD" id="cd00157">
    <property type="entry name" value="Rho"/>
    <property type="match status" value="1"/>
</dbReference>
<dbReference type="InterPro" id="IPR002172">
    <property type="entry name" value="LDrepeatLR_classA_rpt"/>
</dbReference>
<evidence type="ECO:0000256" key="6">
    <source>
        <dbReference type="PROSITE-ProRule" id="PRU00090"/>
    </source>
</evidence>
<feature type="compositionally biased region" description="Low complexity" evidence="9">
    <location>
        <begin position="507"/>
        <end position="521"/>
    </location>
</feature>
<dbReference type="SMART" id="SM00020">
    <property type="entry name" value="Tryp_SPc"/>
    <property type="match status" value="1"/>
</dbReference>
<dbReference type="InterPro" id="IPR036790">
    <property type="entry name" value="Frizzled_dom_sf"/>
</dbReference>
<dbReference type="InterPro" id="IPR001190">
    <property type="entry name" value="SRCR"/>
</dbReference>
<feature type="domain" description="SRCR" evidence="12">
    <location>
        <begin position="885"/>
        <end position="989"/>
    </location>
</feature>
<evidence type="ECO:0000256" key="4">
    <source>
        <dbReference type="ARBA" id="ARBA00023134"/>
    </source>
</evidence>
<evidence type="ECO:0000259" key="12">
    <source>
        <dbReference type="PROSITE" id="PS50287"/>
    </source>
</evidence>
<dbReference type="PRINTS" id="PR00449">
    <property type="entry name" value="RASTRNSFRMNG"/>
</dbReference>
<keyword evidence="14" id="KW-1185">Reference proteome</keyword>
<comment type="caution">
    <text evidence="13">The sequence shown here is derived from an EMBL/GenBank/DDBJ whole genome shotgun (WGS) entry which is preliminary data.</text>
</comment>
<organism evidence="13 14">
    <name type="scientific">Tenebrio molitor</name>
    <name type="common">Yellow mealworm beetle</name>
    <dbReference type="NCBI Taxonomy" id="7067"/>
    <lineage>
        <taxon>Eukaryota</taxon>
        <taxon>Metazoa</taxon>
        <taxon>Ecdysozoa</taxon>
        <taxon>Arthropoda</taxon>
        <taxon>Hexapoda</taxon>
        <taxon>Insecta</taxon>
        <taxon>Pterygota</taxon>
        <taxon>Neoptera</taxon>
        <taxon>Endopterygota</taxon>
        <taxon>Coleoptera</taxon>
        <taxon>Polyphaga</taxon>
        <taxon>Cucujiformia</taxon>
        <taxon>Tenebrionidae</taxon>
        <taxon>Tenebrio</taxon>
    </lineage>
</organism>
<dbReference type="PROSITE" id="PS51419">
    <property type="entry name" value="RAB"/>
    <property type="match status" value="1"/>
</dbReference>
<feature type="disulfide bond" evidence="7">
    <location>
        <begin position="850"/>
        <end position="862"/>
    </location>
</feature>
<comment type="similarity">
    <text evidence="2">Belongs to the small GTPase superfamily. Rho family.</text>
</comment>
<dbReference type="SMART" id="SM00173">
    <property type="entry name" value="RAS"/>
    <property type="match status" value="1"/>
</dbReference>
<comment type="caution">
    <text evidence="8">Lacks conserved residue(s) required for the propagation of feature annotation.</text>
</comment>
<dbReference type="SMART" id="SM00192">
    <property type="entry name" value="LDLa"/>
    <property type="match status" value="2"/>
</dbReference>
<comment type="subcellular location">
    <subcellularLocation>
        <location evidence="1">Cell membrane</location>
        <topology evidence="1">Single-pass membrane protein</topology>
    </subcellularLocation>
</comment>
<dbReference type="GO" id="GO:0006508">
    <property type="term" value="P:proteolysis"/>
    <property type="evidence" value="ECO:0007669"/>
    <property type="project" value="InterPro"/>
</dbReference>
<dbReference type="PROSITE" id="PS51421">
    <property type="entry name" value="RAS"/>
    <property type="match status" value="1"/>
</dbReference>
<feature type="disulfide bond" evidence="7">
    <location>
        <begin position="832"/>
        <end position="847"/>
    </location>
</feature>
<dbReference type="CDD" id="cd00190">
    <property type="entry name" value="Tryp_SPc"/>
    <property type="match status" value="1"/>
</dbReference>
<evidence type="ECO:0000313" key="13">
    <source>
        <dbReference type="EMBL" id="KAH0816076.1"/>
    </source>
</evidence>
<feature type="disulfide bond" evidence="6">
    <location>
        <begin position="760"/>
        <end position="784"/>
    </location>
</feature>
<dbReference type="Gene3D" id="1.10.2000.10">
    <property type="entry name" value="Frizzled cysteine-rich domain"/>
    <property type="match status" value="1"/>
</dbReference>
<dbReference type="CDD" id="cd00112">
    <property type="entry name" value="LDLa"/>
    <property type="match status" value="2"/>
</dbReference>
<feature type="disulfide bond" evidence="7">
    <location>
        <begin position="820"/>
        <end position="838"/>
    </location>
</feature>
<dbReference type="SMART" id="SM00175">
    <property type="entry name" value="RAB"/>
    <property type="match status" value="1"/>
</dbReference>
<feature type="disulfide bond" evidence="7">
    <location>
        <begin position="869"/>
        <end position="884"/>
    </location>
</feature>
<evidence type="ECO:0000256" key="2">
    <source>
        <dbReference type="ARBA" id="ARBA00010142"/>
    </source>
</evidence>
<dbReference type="Pfam" id="PF00089">
    <property type="entry name" value="Trypsin"/>
    <property type="match status" value="2"/>
</dbReference>
<evidence type="ECO:0000256" key="3">
    <source>
        <dbReference type="ARBA" id="ARBA00022741"/>
    </source>
</evidence>
<feature type="compositionally biased region" description="Pro residues" evidence="9">
    <location>
        <begin position="465"/>
        <end position="476"/>
    </location>
</feature>
<dbReference type="InterPro" id="IPR005225">
    <property type="entry name" value="Small_GTP-bd"/>
</dbReference>
<dbReference type="PROSITE" id="PS50240">
    <property type="entry name" value="TRYPSIN_DOM"/>
    <property type="match status" value="1"/>
</dbReference>
<dbReference type="Gene3D" id="3.40.50.300">
    <property type="entry name" value="P-loop containing nucleotide triphosphate hydrolases"/>
    <property type="match status" value="1"/>
</dbReference>
<dbReference type="GO" id="GO:0003924">
    <property type="term" value="F:GTPase activity"/>
    <property type="evidence" value="ECO:0007669"/>
    <property type="project" value="InterPro"/>
</dbReference>
<dbReference type="PROSITE" id="PS00134">
    <property type="entry name" value="TRYPSIN_HIS"/>
    <property type="match status" value="1"/>
</dbReference>
<dbReference type="GO" id="GO:0004252">
    <property type="term" value="F:serine-type endopeptidase activity"/>
    <property type="evidence" value="ECO:0007669"/>
    <property type="project" value="InterPro"/>
</dbReference>
<dbReference type="InterPro" id="IPR036055">
    <property type="entry name" value="LDL_receptor-like_sf"/>
</dbReference>
<dbReference type="EMBL" id="JABDTM020022119">
    <property type="protein sequence ID" value="KAH0816076.1"/>
    <property type="molecule type" value="Genomic_DNA"/>
</dbReference>
<dbReference type="SUPFAM" id="SSF57424">
    <property type="entry name" value="LDL receptor-like module"/>
    <property type="match status" value="2"/>
</dbReference>
<keyword evidence="3" id="KW-0547">Nucleotide-binding</keyword>
<evidence type="ECO:0000259" key="10">
    <source>
        <dbReference type="PROSITE" id="PS50038"/>
    </source>
</evidence>
<dbReference type="PANTHER" id="PTHR24252">
    <property type="entry name" value="ACROSIN-RELATED"/>
    <property type="match status" value="1"/>
</dbReference>
<dbReference type="Gene3D" id="4.10.400.10">
    <property type="entry name" value="Low-density Lipoprotein Receptor"/>
    <property type="match status" value="2"/>
</dbReference>
<dbReference type="PANTHER" id="PTHR24252:SF11">
    <property type="entry name" value="ATRIAL NATRIURETIC PEPTIDE-CONVERTING ENZYME ISOFORM X1"/>
    <property type="match status" value="1"/>
</dbReference>
<evidence type="ECO:0008006" key="15">
    <source>
        <dbReference type="Google" id="ProtNLM"/>
    </source>
</evidence>
<dbReference type="FunFam" id="3.40.50.300:FF:001179">
    <property type="entry name" value="Rho family GTPase"/>
    <property type="match status" value="1"/>
</dbReference>
<dbReference type="Pfam" id="PF01392">
    <property type="entry name" value="Fz"/>
    <property type="match status" value="1"/>
</dbReference>
<dbReference type="PROSITE" id="PS50068">
    <property type="entry name" value="LDLRA_2"/>
    <property type="match status" value="2"/>
</dbReference>
<dbReference type="Pfam" id="PF00071">
    <property type="entry name" value="Ras"/>
    <property type="match status" value="1"/>
</dbReference>
<evidence type="ECO:0000256" key="8">
    <source>
        <dbReference type="PROSITE-ProRule" id="PRU00196"/>
    </source>
</evidence>
<gene>
    <name evidence="13" type="ORF">GEV33_006712</name>
</gene>
<feature type="region of interest" description="Disordered" evidence="9">
    <location>
        <begin position="465"/>
        <end position="538"/>
    </location>
</feature>
<dbReference type="InterPro" id="IPR018114">
    <property type="entry name" value="TRYPSIN_HIS"/>
</dbReference>
<dbReference type="InterPro" id="IPR043504">
    <property type="entry name" value="Peptidase_S1_PA_chymotrypsin"/>
</dbReference>
<dbReference type="PROSITE" id="PS50287">
    <property type="entry name" value="SRCR_2"/>
    <property type="match status" value="1"/>
</dbReference>
<proteinExistence type="inferred from homology"/>
<dbReference type="CDD" id="cd07066">
    <property type="entry name" value="CRD_FZ"/>
    <property type="match status" value="1"/>
</dbReference>
<evidence type="ECO:0000313" key="14">
    <source>
        <dbReference type="Proteomes" id="UP000719412"/>
    </source>
</evidence>
<dbReference type="InterPro" id="IPR009003">
    <property type="entry name" value="Peptidase_S1_PA"/>
</dbReference>
<feature type="compositionally biased region" description="Pro residues" evidence="9">
    <location>
        <begin position="387"/>
        <end position="397"/>
    </location>
</feature>
<dbReference type="Proteomes" id="UP000719412">
    <property type="component" value="Unassembled WGS sequence"/>
</dbReference>
<accession>A0A8J6HJH9</accession>
<dbReference type="SUPFAM" id="SSF52540">
    <property type="entry name" value="P-loop containing nucleoside triphosphate hydrolases"/>
    <property type="match status" value="1"/>
</dbReference>
<keyword evidence="5 7" id="KW-1015">Disulfide bond</keyword>
<dbReference type="SUPFAM" id="SSF63501">
    <property type="entry name" value="Frizzled cysteine-rich domain"/>
    <property type="match status" value="1"/>
</dbReference>
<protein>
    <recommendedName>
        <fullName evidence="15">Atrial natriuretic peptide-converting enzyme</fullName>
    </recommendedName>
</protein>
<dbReference type="NCBIfam" id="TIGR00231">
    <property type="entry name" value="small_GTP"/>
    <property type="match status" value="1"/>
</dbReference>
<feature type="disulfide bond" evidence="7">
    <location>
        <begin position="857"/>
        <end position="875"/>
    </location>
</feature>
<evidence type="ECO:0000256" key="7">
    <source>
        <dbReference type="PROSITE-ProRule" id="PRU00124"/>
    </source>
</evidence>
<evidence type="ECO:0000256" key="9">
    <source>
        <dbReference type="SAM" id="MobiDB-lite"/>
    </source>
</evidence>
<dbReference type="InterPro" id="IPR020067">
    <property type="entry name" value="Frizzled_dom"/>
</dbReference>
<dbReference type="FunFam" id="1.10.2000.10:FF:000019">
    <property type="entry name" value="Corin, isoform B"/>
    <property type="match status" value="1"/>
</dbReference>
<reference evidence="13" key="2">
    <citation type="submission" date="2021-08" db="EMBL/GenBank/DDBJ databases">
        <authorList>
            <person name="Eriksson T."/>
        </authorList>
    </citation>
    <scope>NUCLEOTIDE SEQUENCE</scope>
    <source>
        <strain evidence="13">Stoneville</strain>
        <tissue evidence="13">Whole head</tissue>
    </source>
</reference>
<dbReference type="InterPro" id="IPR001254">
    <property type="entry name" value="Trypsin_dom"/>
</dbReference>
<dbReference type="Pfam" id="PF00057">
    <property type="entry name" value="Ldl_recept_a"/>
    <property type="match status" value="2"/>
</dbReference>